<sequence>MDSGDSATGMGGQGQSGPAGCIAQREHSKRPHGNESPNAPTKKTRISRTKVDIQNDLEAARKQIKSLESSISRLKGKNSGLSAQNIELQKEMMSLREERNLQKMDDNDIRYRLRNLMNTCRDWAQEYSVGTPFDLDTIKAHAQQLPMDEGNFIDAVVTRNLNSLSKFTYGSYILLNTFLAHFACWFIIDNPLFFLNREFAEPGIWPPRQLLSELLECVPTHKKDEWIGQTLRSLEPNLQANGHSSIITYNGILSRTTIFYKNAAHSFIRIARPLLKFSGEGAIAKRFRDLTDIMATAGNLVMKLRQQNYDVKSLFYDSQYMNSLSFSRESHITEPHPALRLKQDDTSLDGLEIDFVIQPAILACWFDEHTNEKREKVWAKAVVWAGRYEQIRTKRRDGAKCVDPSNSKGAPGVTQPAVDKRTDELPTPTKRSHSTNRVESPQQKRLSAVIIHNGNAPHKAQSKDSIDPGESASSMKALPTQPTSNQPRNSLEMPSRPIDGFESEAIDACPIGKELPNPAASYGAMSASLSKPNSQTSDKSKCPLQQNAMSAGQSGDVSMSDEVGGSDDELLFQDHAKKNNMPRYGASSKYHV</sequence>
<dbReference type="Proteomes" id="UP000002624">
    <property type="component" value="Unassembled WGS sequence"/>
</dbReference>
<evidence type="ECO:0000256" key="2">
    <source>
        <dbReference type="SAM" id="MobiDB-lite"/>
    </source>
</evidence>
<feature type="coiled-coil region" evidence="1">
    <location>
        <begin position="50"/>
        <end position="105"/>
    </location>
</feature>
<organism evidence="3 4">
    <name type="scientific">Ajellomyces capsulatus (strain H143)</name>
    <name type="common">Darling's disease fungus</name>
    <name type="synonym">Histoplasma capsulatum</name>
    <dbReference type="NCBI Taxonomy" id="544712"/>
    <lineage>
        <taxon>Eukaryota</taxon>
        <taxon>Fungi</taxon>
        <taxon>Dikarya</taxon>
        <taxon>Ascomycota</taxon>
        <taxon>Pezizomycotina</taxon>
        <taxon>Eurotiomycetes</taxon>
        <taxon>Eurotiomycetidae</taxon>
        <taxon>Onygenales</taxon>
        <taxon>Ajellomycetaceae</taxon>
        <taxon>Histoplasma</taxon>
    </lineage>
</organism>
<dbReference type="AlphaFoldDB" id="C6H4K4"/>
<feature type="region of interest" description="Disordered" evidence="2">
    <location>
        <begin position="395"/>
        <end position="498"/>
    </location>
</feature>
<protein>
    <submittedName>
        <fullName evidence="3">Uncharacterized protein</fullName>
    </submittedName>
</protein>
<dbReference type="HOGENOM" id="CLU_516769_0_0_1"/>
<dbReference type="EMBL" id="GG692419">
    <property type="protein sequence ID" value="EER44626.1"/>
    <property type="molecule type" value="Genomic_DNA"/>
</dbReference>
<feature type="compositionally biased region" description="Polar residues" evidence="2">
    <location>
        <begin position="435"/>
        <end position="445"/>
    </location>
</feature>
<feature type="region of interest" description="Disordered" evidence="2">
    <location>
        <begin position="1"/>
        <end position="49"/>
    </location>
</feature>
<dbReference type="OMA" id="PAILACW"/>
<evidence type="ECO:0000313" key="4">
    <source>
        <dbReference type="Proteomes" id="UP000002624"/>
    </source>
</evidence>
<feature type="region of interest" description="Disordered" evidence="2">
    <location>
        <begin position="523"/>
        <end position="592"/>
    </location>
</feature>
<feature type="compositionally biased region" description="Polar residues" evidence="2">
    <location>
        <begin position="480"/>
        <end position="489"/>
    </location>
</feature>
<evidence type="ECO:0000256" key="1">
    <source>
        <dbReference type="SAM" id="Coils"/>
    </source>
</evidence>
<gene>
    <name evidence="3" type="ORF">HCDG_00205</name>
</gene>
<reference evidence="4" key="1">
    <citation type="submission" date="2009-05" db="EMBL/GenBank/DDBJ databases">
        <title>The genome sequence of Ajellomyces capsulatus strain H143.</title>
        <authorList>
            <person name="Champion M."/>
            <person name="Cuomo C.A."/>
            <person name="Ma L.-J."/>
            <person name="Henn M.R."/>
            <person name="Sil A."/>
            <person name="Goldman B."/>
            <person name="Young S.K."/>
            <person name="Kodira C.D."/>
            <person name="Zeng Q."/>
            <person name="Koehrsen M."/>
            <person name="Alvarado L."/>
            <person name="Berlin A.M."/>
            <person name="Borenstein D."/>
            <person name="Chen Z."/>
            <person name="Engels R."/>
            <person name="Freedman E."/>
            <person name="Gellesch M."/>
            <person name="Goldberg J."/>
            <person name="Griggs A."/>
            <person name="Gujja S."/>
            <person name="Heiman D.I."/>
            <person name="Hepburn T.A."/>
            <person name="Howarth C."/>
            <person name="Jen D."/>
            <person name="Larson L."/>
            <person name="Lewis B."/>
            <person name="Mehta T."/>
            <person name="Park D."/>
            <person name="Pearson M."/>
            <person name="Roberts A."/>
            <person name="Saif S."/>
            <person name="Shea T.D."/>
            <person name="Shenoy N."/>
            <person name="Sisk P."/>
            <person name="Stolte C."/>
            <person name="Sykes S."/>
            <person name="Walk T."/>
            <person name="White J."/>
            <person name="Yandava C."/>
            <person name="Klein B."/>
            <person name="McEwen J.G."/>
            <person name="Puccia R."/>
            <person name="Goldman G.H."/>
            <person name="Felipe M.S."/>
            <person name="Nino-Vega G."/>
            <person name="San-Blas G."/>
            <person name="Taylor J.W."/>
            <person name="Mendoza L."/>
            <person name="Galagan J.E."/>
            <person name="Nusbaum C."/>
            <person name="Birren B.W."/>
        </authorList>
    </citation>
    <scope>NUCLEOTIDE SEQUENCE [LARGE SCALE GENOMIC DNA]</scope>
    <source>
        <strain evidence="4">H143</strain>
    </source>
</reference>
<dbReference type="VEuPathDB" id="FungiDB:HCDG_00205"/>
<accession>C6H4K4</accession>
<evidence type="ECO:0000313" key="3">
    <source>
        <dbReference type="EMBL" id="EER44626.1"/>
    </source>
</evidence>
<keyword evidence="1" id="KW-0175">Coiled coil</keyword>
<feature type="compositionally biased region" description="Polar residues" evidence="2">
    <location>
        <begin position="527"/>
        <end position="557"/>
    </location>
</feature>
<dbReference type="OrthoDB" id="4186128at2759"/>
<name>C6H4K4_AJECH</name>
<proteinExistence type="predicted"/>